<dbReference type="InterPro" id="IPR013974">
    <property type="entry name" value="SAF"/>
</dbReference>
<dbReference type="InterPro" id="IPR052172">
    <property type="entry name" value="UxaA_altronate/galactarate_dh"/>
</dbReference>
<dbReference type="Gene3D" id="2.30.130.110">
    <property type="match status" value="1"/>
</dbReference>
<dbReference type="InterPro" id="IPR007392">
    <property type="entry name" value="GD_AH_second"/>
</dbReference>
<protein>
    <submittedName>
        <fullName evidence="4">Putative galactarate dehydratase</fullName>
    </submittedName>
</protein>
<dbReference type="PANTHER" id="PTHR30536:SF5">
    <property type="entry name" value="ALTRONATE DEHYDRATASE"/>
    <property type="match status" value="1"/>
</dbReference>
<dbReference type="Pfam" id="PF04295">
    <property type="entry name" value="GD_AH_second"/>
    <property type="match status" value="1"/>
</dbReference>
<evidence type="ECO:0000256" key="1">
    <source>
        <dbReference type="ARBA" id="ARBA00010986"/>
    </source>
</evidence>
<dbReference type="HOGENOM" id="CLU_029189_0_0_4"/>
<dbReference type="GO" id="GO:0016829">
    <property type="term" value="F:lyase activity"/>
    <property type="evidence" value="ECO:0007669"/>
    <property type="project" value="UniProtKB-KW"/>
</dbReference>
<dbReference type="Pfam" id="PF08666">
    <property type="entry name" value="SAF"/>
    <property type="match status" value="1"/>
</dbReference>
<dbReference type="PANTHER" id="PTHR30536">
    <property type="entry name" value="ALTRONATE/GALACTARATE DEHYDRATASE"/>
    <property type="match status" value="1"/>
</dbReference>
<dbReference type="Proteomes" id="UP000031838">
    <property type="component" value="Chromosome 2"/>
</dbReference>
<dbReference type="RefSeq" id="WP_193394606.1">
    <property type="nucleotide sequence ID" value="NZ_CP002581.1"/>
</dbReference>
<dbReference type="EMBL" id="CP002581">
    <property type="protein sequence ID" value="AJK49103.1"/>
    <property type="molecule type" value="Genomic_DNA"/>
</dbReference>
<keyword evidence="5" id="KW-1185">Reference proteome</keyword>
<accession>A0A0B6S0C9</accession>
<gene>
    <name evidence="4" type="ORF">BGL_2c10250</name>
</gene>
<evidence type="ECO:0000259" key="3">
    <source>
        <dbReference type="SMART" id="SM00858"/>
    </source>
</evidence>
<evidence type="ECO:0000256" key="2">
    <source>
        <dbReference type="ARBA" id="ARBA00023239"/>
    </source>
</evidence>
<dbReference type="GO" id="GO:0019698">
    <property type="term" value="P:D-galacturonate catabolic process"/>
    <property type="evidence" value="ECO:0007669"/>
    <property type="project" value="TreeGrafter"/>
</dbReference>
<dbReference type="InterPro" id="IPR048332">
    <property type="entry name" value="GD_AH_C"/>
</dbReference>
<dbReference type="SMART" id="SM00858">
    <property type="entry name" value="SAF"/>
    <property type="match status" value="1"/>
</dbReference>
<evidence type="ECO:0000313" key="5">
    <source>
        <dbReference type="Proteomes" id="UP000031838"/>
    </source>
</evidence>
<keyword evidence="2" id="KW-0456">Lyase</keyword>
<dbReference type="InterPro" id="IPR044144">
    <property type="entry name" value="SAF_UxaA/GarD"/>
</dbReference>
<dbReference type="AlphaFoldDB" id="A0A0B6S0C9"/>
<feature type="domain" description="SAF" evidence="3">
    <location>
        <begin position="28"/>
        <end position="96"/>
    </location>
</feature>
<dbReference type="KEGG" id="bgp:BGL_2c10250"/>
<proteinExistence type="inferred from homology"/>
<evidence type="ECO:0000313" key="4">
    <source>
        <dbReference type="EMBL" id="AJK49103.1"/>
    </source>
</evidence>
<sequence length="523" mass="54292">MKPDTAPPASGASVSPALPGVLTLHPDDDVSIARHQLVAGATIDGGLAVRGLVPAGHKIARRAVAAGAPVRRYGQIIGFASRAIEPGEHVHTHNLSMGSFERDGAIGVDAKPTEPGTGRATFDGIVRADGRVATRNYIGILTSVNCSATAARAIADRFRRDVHPEALADYPNVDGVVALTHGLGCATSTDGEAITLLRRTLGGYARHANFAAVLVVGLGCETNQIDALMRDQSIERGATLETMTIQANGGTAATVAAGVAAVKAMLPAANAARREPVDARHLTVGLQCGGSDGYSGITANPALGAAVDRLVMHGGTAILSETPEIYGAEHLLTRRAVSAEIGEKLLARIRWWEDHCRRMNADLNNNPSAGNKAGGLTTILEKSLGAVAKAGTTNLVDVYLYAEPVRAAGLVFMDTPGYDPVSATGQVAGGANLLCFTTGRGSAYGCAPAPSLKLGTNTALWRRQAEDIDINCGTILDGETSIDELGQRIFERMLATASGAPTQSELHGYGQNEFVPWHIGATL</sequence>
<name>A0A0B6S0C9_BURPL</name>
<comment type="similarity">
    <text evidence="1">Belongs to the UxaA family.</text>
</comment>
<reference evidence="5" key="1">
    <citation type="submission" date="2011-03" db="EMBL/GenBank/DDBJ databases">
        <authorList>
            <person name="Voget S."/>
            <person name="Streit W.R."/>
            <person name="Jaeger K.E."/>
            <person name="Daniel R."/>
        </authorList>
    </citation>
    <scope>NUCLEOTIDE SEQUENCE [LARGE SCALE GENOMIC DNA]</scope>
    <source>
        <strain evidence="5">PG1</strain>
    </source>
</reference>
<dbReference type="CDD" id="cd11613">
    <property type="entry name" value="SAF_AH_GD"/>
    <property type="match status" value="1"/>
</dbReference>
<reference evidence="4 5" key="2">
    <citation type="journal article" date="2016" name="Appl. Microbiol. Biotechnol.">
        <title>Mutations improving production and secretion of extracellular lipase by Burkholderia glumae PG1.</title>
        <authorList>
            <person name="Knapp A."/>
            <person name="Voget S."/>
            <person name="Gao R."/>
            <person name="Zaburannyi N."/>
            <person name="Krysciak D."/>
            <person name="Breuer M."/>
            <person name="Hauer B."/>
            <person name="Streit W.R."/>
            <person name="Muller R."/>
            <person name="Daniel R."/>
            <person name="Jaeger K.E."/>
        </authorList>
    </citation>
    <scope>NUCLEOTIDE SEQUENCE [LARGE SCALE GENOMIC DNA]</scope>
    <source>
        <strain evidence="4 5">PG1</strain>
    </source>
</reference>
<organism evidence="4 5">
    <name type="scientific">Burkholderia plantarii</name>
    <dbReference type="NCBI Taxonomy" id="41899"/>
    <lineage>
        <taxon>Bacteria</taxon>
        <taxon>Pseudomonadati</taxon>
        <taxon>Pseudomonadota</taxon>
        <taxon>Betaproteobacteria</taxon>
        <taxon>Burkholderiales</taxon>
        <taxon>Burkholderiaceae</taxon>
        <taxon>Burkholderia</taxon>
    </lineage>
</organism>
<dbReference type="Pfam" id="PF20629">
    <property type="entry name" value="GD_AH_C"/>
    <property type="match status" value="1"/>
</dbReference>